<comment type="caution">
    <text evidence="2">The sequence shown here is derived from an EMBL/GenBank/DDBJ whole genome shotgun (WGS) entry which is preliminary data.</text>
</comment>
<dbReference type="InterPro" id="IPR017938">
    <property type="entry name" value="Riboflavin_synthase-like_b-brl"/>
</dbReference>
<dbReference type="PRINTS" id="PR00371">
    <property type="entry name" value="FPNCR"/>
</dbReference>
<proteinExistence type="predicted"/>
<dbReference type="EMBL" id="AUZY01007039">
    <property type="protein sequence ID" value="EQD51774.1"/>
    <property type="molecule type" value="Genomic_DNA"/>
</dbReference>
<dbReference type="Gene3D" id="3.40.50.80">
    <property type="entry name" value="Nucleotide-binding domain of ferredoxin-NADP reductase (FNR) module"/>
    <property type="match status" value="1"/>
</dbReference>
<dbReference type="Gene3D" id="2.40.30.10">
    <property type="entry name" value="Translation factors"/>
    <property type="match status" value="1"/>
</dbReference>
<dbReference type="InterPro" id="IPR001709">
    <property type="entry name" value="Flavoprot_Pyr_Nucl_cyt_Rdtase"/>
</dbReference>
<dbReference type="Pfam" id="PF00175">
    <property type="entry name" value="NAD_binding_1"/>
    <property type="match status" value="1"/>
</dbReference>
<accession>T1BFE6</accession>
<gene>
    <name evidence="2" type="ORF">B1B_10891</name>
</gene>
<dbReference type="InterPro" id="IPR039261">
    <property type="entry name" value="FNR_nucleotide-bd"/>
</dbReference>
<name>T1BFE6_9ZZZZ</name>
<dbReference type="InterPro" id="IPR008333">
    <property type="entry name" value="Cbr1-like_FAD-bd_dom"/>
</dbReference>
<dbReference type="SUPFAM" id="SSF52343">
    <property type="entry name" value="Ferredoxin reductase-like, C-terminal NADP-linked domain"/>
    <property type="match status" value="1"/>
</dbReference>
<feature type="domain" description="FAD-binding FR-type" evidence="1">
    <location>
        <begin position="3"/>
        <end position="105"/>
    </location>
</feature>
<dbReference type="InterPro" id="IPR017927">
    <property type="entry name" value="FAD-bd_FR_type"/>
</dbReference>
<dbReference type="PANTHER" id="PTHR47354:SF5">
    <property type="entry name" value="PROTEIN RFBI"/>
    <property type="match status" value="1"/>
</dbReference>
<evidence type="ECO:0000313" key="2">
    <source>
        <dbReference type="EMBL" id="EQD51774.1"/>
    </source>
</evidence>
<dbReference type="PANTHER" id="PTHR47354">
    <property type="entry name" value="NADH OXIDOREDUCTASE HCR"/>
    <property type="match status" value="1"/>
</dbReference>
<dbReference type="InterPro" id="IPR050415">
    <property type="entry name" value="MRET"/>
</dbReference>
<dbReference type="PRINTS" id="PR00410">
    <property type="entry name" value="PHEHYDRXLASE"/>
</dbReference>
<dbReference type="SUPFAM" id="SSF63380">
    <property type="entry name" value="Riboflavin synthase domain-like"/>
    <property type="match status" value="1"/>
</dbReference>
<evidence type="ECO:0000259" key="1">
    <source>
        <dbReference type="PROSITE" id="PS51384"/>
    </source>
</evidence>
<reference evidence="2" key="2">
    <citation type="journal article" date="2014" name="ISME J.">
        <title>Microbial stratification in low pH oxic and suboxic macroscopic growths along an acid mine drainage.</title>
        <authorList>
            <person name="Mendez-Garcia C."/>
            <person name="Mesa V."/>
            <person name="Sprenger R.R."/>
            <person name="Richter M."/>
            <person name="Diez M.S."/>
            <person name="Solano J."/>
            <person name="Bargiela R."/>
            <person name="Golyshina O.V."/>
            <person name="Manteca A."/>
            <person name="Ramos J.L."/>
            <person name="Gallego J.R."/>
            <person name="Llorente I."/>
            <person name="Martins Dos Santos V.A."/>
            <person name="Jensen O.N."/>
            <person name="Pelaez A.I."/>
            <person name="Sanchez J."/>
            <person name="Ferrer M."/>
        </authorList>
    </citation>
    <scope>NUCLEOTIDE SEQUENCE</scope>
</reference>
<dbReference type="Pfam" id="PF00970">
    <property type="entry name" value="FAD_binding_6"/>
    <property type="match status" value="1"/>
</dbReference>
<dbReference type="AlphaFoldDB" id="T1BFE6"/>
<dbReference type="PROSITE" id="PS51384">
    <property type="entry name" value="FAD_FR"/>
    <property type="match status" value="1"/>
</dbReference>
<dbReference type="GO" id="GO:0016491">
    <property type="term" value="F:oxidoreductase activity"/>
    <property type="evidence" value="ECO:0007669"/>
    <property type="project" value="InterPro"/>
</dbReference>
<protein>
    <submittedName>
        <fullName evidence="2">Phenol hydroxylase</fullName>
    </submittedName>
</protein>
<reference evidence="2" key="1">
    <citation type="submission" date="2013-08" db="EMBL/GenBank/DDBJ databases">
        <authorList>
            <person name="Mendez C."/>
            <person name="Richter M."/>
            <person name="Ferrer M."/>
            <person name="Sanchez J."/>
        </authorList>
    </citation>
    <scope>NUCLEOTIDE SEQUENCE</scope>
</reference>
<dbReference type="InterPro" id="IPR001433">
    <property type="entry name" value="OxRdtase_FAD/NAD-bd"/>
</dbReference>
<organism evidence="2">
    <name type="scientific">mine drainage metagenome</name>
    <dbReference type="NCBI Taxonomy" id="410659"/>
    <lineage>
        <taxon>unclassified sequences</taxon>
        <taxon>metagenomes</taxon>
        <taxon>ecological metagenomes</taxon>
    </lineage>
</organism>
<sequence>MTHEHIKLTLVERRWVTPRVLELTFVRTDGEIFAYIPGQFMTLHLDTSDGEIRRSYSIASLEGEPDRIAIAVTQVEGGRATEILNRIEPRDRVRATGPFGRFVLREDSGMDYLLAATGTGVSPYRAMLRLLEKRLSTSGCEIRLLLGVRSPEELLYGEDFLALVRRQPRFHFEACLSRSLSDPPAAHERRGYVQEILKQLPLDPARHIVYLCGNPDMIDASLNHLKGLGFELPSIRREKYLSSN</sequence>